<evidence type="ECO:0000256" key="1">
    <source>
        <dbReference type="SAM" id="Phobius"/>
    </source>
</evidence>
<dbReference type="Gene3D" id="3.15.10.30">
    <property type="entry name" value="Haemolymph juvenile hormone binding protein"/>
    <property type="match status" value="1"/>
</dbReference>
<feature type="transmembrane region" description="Helical" evidence="1">
    <location>
        <begin position="44"/>
        <end position="63"/>
    </location>
</feature>
<dbReference type="InterPro" id="IPR038606">
    <property type="entry name" value="To_sf"/>
</dbReference>
<evidence type="ECO:0000313" key="3">
    <source>
        <dbReference type="Proteomes" id="UP001607302"/>
    </source>
</evidence>
<protein>
    <submittedName>
        <fullName evidence="2">Uncharacterized protein</fullName>
    </submittedName>
</protein>
<sequence>MLAAYVCVCIYIRLKYFFQYSIHRDEIRSTFLPVLIHSGTKMKILLIILAIILISCHGLAYGGDTGDSIITTYSKIVDKFRDLMKNGNATLGIPVLDPFKLKQYVYQIDEDRIVKAQGFLTSLQVDELSTFKVIKEDFNLIGIKVNLHFLWDSIKLVTEYTLDGILMDFLSIYGFGDIKANVKGLDIDVKMSFSIRDGNVYVRSFESAIKLKELDLNITGLFYDEEISRVASFIISDMTPQLIEDYQVEITKKFNTIVTDTINDFVKNKSVMDLISLLT</sequence>
<accession>A0ABD1ZZN8</accession>
<dbReference type="PANTHER" id="PTHR11008:SF9">
    <property type="entry name" value="PROTEIN TAKEOUT-LIKE PROTEIN"/>
    <property type="match status" value="1"/>
</dbReference>
<comment type="caution">
    <text evidence="2">The sequence shown here is derived from an EMBL/GenBank/DDBJ whole genome shotgun (WGS) entry which is preliminary data.</text>
</comment>
<dbReference type="Pfam" id="PF06585">
    <property type="entry name" value="JHBP"/>
    <property type="match status" value="1"/>
</dbReference>
<evidence type="ECO:0000313" key="2">
    <source>
        <dbReference type="EMBL" id="KAL2712990.1"/>
    </source>
</evidence>
<keyword evidence="3" id="KW-1185">Reference proteome</keyword>
<dbReference type="PANTHER" id="PTHR11008">
    <property type="entry name" value="PROTEIN TAKEOUT-LIKE PROTEIN"/>
    <property type="match status" value="1"/>
</dbReference>
<proteinExistence type="predicted"/>
<dbReference type="SMART" id="SM00700">
    <property type="entry name" value="JHBP"/>
    <property type="match status" value="1"/>
</dbReference>
<keyword evidence="1" id="KW-1133">Transmembrane helix</keyword>
<reference evidence="2 3" key="1">
    <citation type="journal article" date="2024" name="Ann. Entomol. Soc. Am.">
        <title>Genomic analyses of the southern and eastern yellowjacket wasps (Hymenoptera: Vespidae) reveal evolutionary signatures of social life.</title>
        <authorList>
            <person name="Catto M.A."/>
            <person name="Caine P.B."/>
            <person name="Orr S.E."/>
            <person name="Hunt B.G."/>
            <person name="Goodisman M.A.D."/>
        </authorList>
    </citation>
    <scope>NUCLEOTIDE SEQUENCE [LARGE SCALE GENOMIC DNA]</scope>
    <source>
        <strain evidence="2">233</strain>
        <tissue evidence="2">Head and thorax</tissue>
    </source>
</reference>
<dbReference type="EMBL" id="JAUDFV010000164">
    <property type="protein sequence ID" value="KAL2712990.1"/>
    <property type="molecule type" value="Genomic_DNA"/>
</dbReference>
<keyword evidence="1" id="KW-0812">Transmembrane</keyword>
<gene>
    <name evidence="2" type="ORF">V1478_017581</name>
</gene>
<dbReference type="InterPro" id="IPR010562">
    <property type="entry name" value="Haemolymph_juvenile_hormone-bd"/>
</dbReference>
<dbReference type="AlphaFoldDB" id="A0ABD1ZZN8"/>
<keyword evidence="1" id="KW-0472">Membrane</keyword>
<name>A0ABD1ZZN8_VESSQ</name>
<dbReference type="Proteomes" id="UP001607302">
    <property type="component" value="Unassembled WGS sequence"/>
</dbReference>
<organism evidence="2 3">
    <name type="scientific">Vespula squamosa</name>
    <name type="common">Southern yellow jacket</name>
    <name type="synonym">Wasp</name>
    <dbReference type="NCBI Taxonomy" id="30214"/>
    <lineage>
        <taxon>Eukaryota</taxon>
        <taxon>Metazoa</taxon>
        <taxon>Ecdysozoa</taxon>
        <taxon>Arthropoda</taxon>
        <taxon>Hexapoda</taxon>
        <taxon>Insecta</taxon>
        <taxon>Pterygota</taxon>
        <taxon>Neoptera</taxon>
        <taxon>Endopterygota</taxon>
        <taxon>Hymenoptera</taxon>
        <taxon>Apocrita</taxon>
        <taxon>Aculeata</taxon>
        <taxon>Vespoidea</taxon>
        <taxon>Vespidae</taxon>
        <taxon>Vespinae</taxon>
        <taxon>Vespula</taxon>
    </lineage>
</organism>